<dbReference type="RefSeq" id="WP_114927459.1">
    <property type="nucleotide sequence ID" value="NZ_CP031229.1"/>
</dbReference>
<evidence type="ECO:0000256" key="4">
    <source>
        <dbReference type="ARBA" id="ARBA00023136"/>
    </source>
</evidence>
<sequence>MSTAVAVSFWALAVACAATALRAAHPDGLEGPPRPRPATVTLWLLVAVPSVLQTCVPGLLAALERDWRLVAGGQVWRLATSVVVQDGGVAGTVFNLFALAVVAVAAQEYWSASRTWATFWLGAVAANLVVGPVLEPVGAGSSMATFALGGALVTNALLGRTRSHAVPAALVALACVAVVAAGRDYHALPCLLGLAVGTVPPHGPRGLSRRGSRPRGSSDGR</sequence>
<feature type="signal peptide" evidence="6">
    <location>
        <begin position="1"/>
        <end position="20"/>
    </location>
</feature>
<evidence type="ECO:0000256" key="2">
    <source>
        <dbReference type="ARBA" id="ARBA00022692"/>
    </source>
</evidence>
<evidence type="ECO:0000256" key="1">
    <source>
        <dbReference type="ARBA" id="ARBA00004141"/>
    </source>
</evidence>
<comment type="subcellular location">
    <subcellularLocation>
        <location evidence="1">Membrane</location>
        <topology evidence="1">Multi-pass membrane protein</topology>
    </subcellularLocation>
</comment>
<keyword evidence="8" id="KW-0378">Hydrolase</keyword>
<dbReference type="Pfam" id="PF01694">
    <property type="entry name" value="Rhomboid"/>
    <property type="match status" value="1"/>
</dbReference>
<organism evidence="8 9">
    <name type="scientific">Ornithinimicrobium avium</name>
    <dbReference type="NCBI Taxonomy" id="2283195"/>
    <lineage>
        <taxon>Bacteria</taxon>
        <taxon>Bacillati</taxon>
        <taxon>Actinomycetota</taxon>
        <taxon>Actinomycetes</taxon>
        <taxon>Micrococcales</taxon>
        <taxon>Ornithinimicrobiaceae</taxon>
        <taxon>Ornithinimicrobium</taxon>
    </lineage>
</organism>
<feature type="transmembrane region" description="Helical" evidence="5">
    <location>
        <begin position="141"/>
        <end position="158"/>
    </location>
</feature>
<name>A0A345NKY6_9MICO</name>
<protein>
    <submittedName>
        <fullName evidence="8">Rhomboid family intramembrane serine protease</fullName>
    </submittedName>
</protein>
<dbReference type="GO" id="GO:0006508">
    <property type="term" value="P:proteolysis"/>
    <property type="evidence" value="ECO:0007669"/>
    <property type="project" value="UniProtKB-KW"/>
</dbReference>
<keyword evidence="3 5" id="KW-1133">Transmembrane helix</keyword>
<evidence type="ECO:0000313" key="8">
    <source>
        <dbReference type="EMBL" id="AXH95694.1"/>
    </source>
</evidence>
<keyword evidence="8" id="KW-0645">Protease</keyword>
<gene>
    <name evidence="8" type="ORF">DV701_05770</name>
</gene>
<dbReference type="Gene3D" id="1.20.1540.10">
    <property type="entry name" value="Rhomboid-like"/>
    <property type="match status" value="1"/>
</dbReference>
<dbReference type="InterPro" id="IPR022764">
    <property type="entry name" value="Peptidase_S54_rhomboid_dom"/>
</dbReference>
<keyword evidence="2 5" id="KW-0812">Transmembrane</keyword>
<keyword evidence="9" id="KW-1185">Reference proteome</keyword>
<reference evidence="8 9" key="1">
    <citation type="submission" date="2018-07" db="EMBL/GenBank/DDBJ databases">
        <title>Complete genome sequencing of Ornithinimicrobium sp. AMA3305.</title>
        <authorList>
            <person name="Bae J.-W."/>
        </authorList>
    </citation>
    <scope>NUCLEOTIDE SEQUENCE [LARGE SCALE GENOMIC DNA]</scope>
    <source>
        <strain evidence="8 9">AMA3305</strain>
    </source>
</reference>
<dbReference type="EMBL" id="CP031229">
    <property type="protein sequence ID" value="AXH95694.1"/>
    <property type="molecule type" value="Genomic_DNA"/>
</dbReference>
<proteinExistence type="predicted"/>
<dbReference type="GO" id="GO:0004252">
    <property type="term" value="F:serine-type endopeptidase activity"/>
    <property type="evidence" value="ECO:0007669"/>
    <property type="project" value="InterPro"/>
</dbReference>
<keyword evidence="4 5" id="KW-0472">Membrane</keyword>
<evidence type="ECO:0000256" key="3">
    <source>
        <dbReference type="ARBA" id="ARBA00022989"/>
    </source>
</evidence>
<evidence type="ECO:0000313" key="9">
    <source>
        <dbReference type="Proteomes" id="UP000253790"/>
    </source>
</evidence>
<evidence type="ECO:0000259" key="7">
    <source>
        <dbReference type="Pfam" id="PF01694"/>
    </source>
</evidence>
<feature type="domain" description="Peptidase S54 rhomboid" evidence="7">
    <location>
        <begin position="73"/>
        <end position="180"/>
    </location>
</feature>
<feature type="transmembrane region" description="Helical" evidence="5">
    <location>
        <begin position="42"/>
        <end position="63"/>
    </location>
</feature>
<keyword evidence="6" id="KW-0732">Signal</keyword>
<accession>A0A345NKY6</accession>
<evidence type="ECO:0000256" key="5">
    <source>
        <dbReference type="SAM" id="Phobius"/>
    </source>
</evidence>
<evidence type="ECO:0000256" key="6">
    <source>
        <dbReference type="SAM" id="SignalP"/>
    </source>
</evidence>
<dbReference type="InterPro" id="IPR035952">
    <property type="entry name" value="Rhomboid-like_sf"/>
</dbReference>
<dbReference type="OrthoDB" id="3390953at2"/>
<dbReference type="GO" id="GO:0016020">
    <property type="term" value="C:membrane"/>
    <property type="evidence" value="ECO:0007669"/>
    <property type="project" value="UniProtKB-SubCell"/>
</dbReference>
<feature type="transmembrane region" description="Helical" evidence="5">
    <location>
        <begin position="75"/>
        <end position="105"/>
    </location>
</feature>
<dbReference type="AlphaFoldDB" id="A0A345NKY6"/>
<feature type="transmembrane region" description="Helical" evidence="5">
    <location>
        <begin position="164"/>
        <end position="182"/>
    </location>
</feature>
<feature type="chain" id="PRO_5039377324" evidence="6">
    <location>
        <begin position="21"/>
        <end position="221"/>
    </location>
</feature>
<dbReference type="SUPFAM" id="SSF144091">
    <property type="entry name" value="Rhomboid-like"/>
    <property type="match status" value="1"/>
</dbReference>
<dbReference type="Proteomes" id="UP000253790">
    <property type="component" value="Chromosome"/>
</dbReference>
<dbReference type="KEGG" id="orn:DV701_05770"/>